<name>A0A499W2T6_STRAX</name>
<reference evidence="1" key="1">
    <citation type="submission" date="2019-04" db="EMBL/GenBank/DDBJ databases">
        <title>Draft genome sequences of Streptomyces avermitilis MC3.</title>
        <authorList>
            <person name="Komaki H."/>
            <person name="Tamura T."/>
            <person name="Hosoyama A."/>
        </authorList>
    </citation>
    <scope>NUCLEOTIDE SEQUENCE</scope>
    <source>
        <strain evidence="1">MC3</strain>
        <plasmid evidence="1">pMC3</plasmid>
    </source>
</reference>
<organism evidence="1">
    <name type="scientific">Streptomyces avermitilis</name>
    <dbReference type="NCBI Taxonomy" id="33903"/>
    <lineage>
        <taxon>Bacteria</taxon>
        <taxon>Bacillati</taxon>
        <taxon>Actinomycetota</taxon>
        <taxon>Actinomycetes</taxon>
        <taxon>Kitasatosporales</taxon>
        <taxon>Streptomycetaceae</taxon>
        <taxon>Streptomyces</taxon>
    </lineage>
</organism>
<accession>A0A499W2T6</accession>
<dbReference type="AlphaFoldDB" id="A0A499W2T6"/>
<geneLocation type="plasmid" evidence="1">
    <name>pMC3</name>
</geneLocation>
<proteinExistence type="predicted"/>
<dbReference type="EMBL" id="AP019622">
    <property type="protein sequence ID" value="BBJ56341.1"/>
    <property type="molecule type" value="Genomic_DNA"/>
</dbReference>
<evidence type="ECO:0000313" key="1">
    <source>
        <dbReference type="EMBL" id="BBJ56341.1"/>
    </source>
</evidence>
<gene>
    <name evidence="1" type="ORF">SAVMC3_89700</name>
</gene>
<sequence length="97" mass="10810">MEGWSSRGWTTPTAVGEGWQKYKVRETSEAIVGAVTGSRPLPHAAARRYDDQGRLQYVGRTTPRPDGRCCGRGLLAPARRVILDGLVFLRRWGTGRR</sequence>
<keyword evidence="1" id="KW-0614">Plasmid</keyword>
<protein>
    <submittedName>
        <fullName evidence="1">Uncharacterized protein</fullName>
    </submittedName>
</protein>